<protein>
    <submittedName>
        <fullName evidence="1">Uncharacterized protein</fullName>
    </submittedName>
</protein>
<dbReference type="RefSeq" id="WP_004526071.1">
    <property type="nucleotide sequence ID" value="NZ_CM000832.1"/>
</dbReference>
<gene>
    <name evidence="1" type="ORF">BURPS1710A_0891</name>
</gene>
<accession>A0A0E1WHD7</accession>
<reference evidence="1" key="1">
    <citation type="submission" date="2009-05" db="EMBL/GenBank/DDBJ databases">
        <authorList>
            <person name="Harkins D.M."/>
            <person name="DeShazer D."/>
            <person name="Woods D.E."/>
            <person name="Brinkac L.M."/>
            <person name="Brown K.A."/>
            <person name="Hung G.C."/>
            <person name="Tuanyok A."/>
            <person name="Zhang B."/>
            <person name="Nierman W.C."/>
        </authorList>
    </citation>
    <scope>NUCLEOTIDE SEQUENCE [LARGE SCALE GENOMIC DNA]</scope>
    <source>
        <strain evidence="1">1710a</strain>
    </source>
</reference>
<organism evidence="1">
    <name type="scientific">Burkholderia pseudomallei 1710a</name>
    <dbReference type="NCBI Taxonomy" id="320371"/>
    <lineage>
        <taxon>Bacteria</taxon>
        <taxon>Pseudomonadati</taxon>
        <taxon>Pseudomonadota</taxon>
        <taxon>Betaproteobacteria</taxon>
        <taxon>Burkholderiales</taxon>
        <taxon>Burkholderiaceae</taxon>
        <taxon>Burkholderia</taxon>
        <taxon>pseudomallei group</taxon>
    </lineage>
</organism>
<sequence>MSDFATPSLAEQAAILHAFVGRRRFSLESARAVVDALEETDESQLVSALRQRLQLQRVKLGHMQASQVAAQLRGRRGMNDRQEAPAFGLQFAAVGHAGEDAKFARFNDAARVFVSNVSSFCAHLRQPHAATLTRNHRTVMCSFGEVMQPGYAIALLTLADESRVSEWIAGMPTFLESLRRTVEEADSPGVLAGYACARYGTVGHKNSGELELWRGGLRVSVGHELDAYSALLERWTPEQVEHAVANGSGIRIGGELLPMVYALRETEPLLRVSNYVSQHPVTESLLKRAQRFINRDLMHSLVKPAAAIRYPAGSGLPESVVLNDETLGRLLAERELSRTALAERLGIDADELRAPVPIGLFIRVATFFEVADYNKLVGRISRDAWVNAQSHEVLQGLLDVTDAVSFALSSQISPEDREIVNEAAEDLAAARWAQQQNRAGAIQGLDGAVHSVDAEEFLAQLQEVNCVVRAGVKPFFTPVPDFKLPAVGKRLVIAVLPATLDAS</sequence>
<dbReference type="EMBL" id="CM000832">
    <property type="protein sequence ID" value="EET09017.1"/>
    <property type="molecule type" value="Genomic_DNA"/>
</dbReference>
<dbReference type="AlphaFoldDB" id="A0A0E1WHD7"/>
<name>A0A0E1WHD7_BURPE</name>
<proteinExistence type="predicted"/>
<evidence type="ECO:0000313" key="1">
    <source>
        <dbReference type="EMBL" id="EET09017.1"/>
    </source>
</evidence>
<dbReference type="Proteomes" id="UP000001812">
    <property type="component" value="Chromosome I"/>
</dbReference>
<dbReference type="HOGENOM" id="CLU_541503_0_0_4"/>